<gene>
    <name evidence="4" type="ORF">HMPREF9460_00856</name>
</gene>
<keyword evidence="1" id="KW-0175">Coiled coil</keyword>
<dbReference type="Gene3D" id="3.90.1530.30">
    <property type="match status" value="1"/>
</dbReference>
<evidence type="ECO:0000256" key="2">
    <source>
        <dbReference type="SAM" id="MobiDB-lite"/>
    </source>
</evidence>
<dbReference type="InterPro" id="IPR003115">
    <property type="entry name" value="ParB_N"/>
</dbReference>
<dbReference type="GO" id="GO:0005694">
    <property type="term" value="C:chromosome"/>
    <property type="evidence" value="ECO:0007669"/>
    <property type="project" value="TreeGrafter"/>
</dbReference>
<evidence type="ECO:0000313" key="5">
    <source>
        <dbReference type="Proteomes" id="UP000029585"/>
    </source>
</evidence>
<dbReference type="EMBL" id="ADLO01000033">
    <property type="protein sequence ID" value="KGF56650.1"/>
    <property type="molecule type" value="Genomic_DNA"/>
</dbReference>
<proteinExistence type="predicted"/>
<reference evidence="4 5" key="1">
    <citation type="submission" date="2011-08" db="EMBL/GenBank/DDBJ databases">
        <title>The Genome Sequence of Clostridium orbiscindens 1_3_50AFAA.</title>
        <authorList>
            <consortium name="The Broad Institute Genome Sequencing Platform"/>
            <person name="Earl A."/>
            <person name="Ward D."/>
            <person name="Feldgarden M."/>
            <person name="Gevers D."/>
            <person name="Daigneault M."/>
            <person name="Strauss J."/>
            <person name="Allen-Vercoe E."/>
            <person name="Young S.K."/>
            <person name="Zeng Q."/>
            <person name="Gargeya S."/>
            <person name="Fitzgerald M."/>
            <person name="Haas B."/>
            <person name="Abouelleil A."/>
            <person name="Alvarado L."/>
            <person name="Arachchi H.M."/>
            <person name="Berlin A."/>
            <person name="Brown A."/>
            <person name="Chapman S.B."/>
            <person name="Chen Z."/>
            <person name="Dunbar C."/>
            <person name="Freedman E."/>
            <person name="Gearin G."/>
            <person name="Gellesch M."/>
            <person name="Goldberg J."/>
            <person name="Griggs A."/>
            <person name="Gujja S."/>
            <person name="Heiman D."/>
            <person name="Howarth C."/>
            <person name="Larson L."/>
            <person name="Lui A."/>
            <person name="MacDonald P.J.P."/>
            <person name="Montmayeur A."/>
            <person name="Murphy C."/>
            <person name="Neiman D."/>
            <person name="Pearson M."/>
            <person name="Priest M."/>
            <person name="Roberts A."/>
            <person name="Saif S."/>
            <person name="Shea T."/>
            <person name="Shenoy N."/>
            <person name="Sisk P."/>
            <person name="Stolte C."/>
            <person name="Sykes S."/>
            <person name="Wortman J."/>
            <person name="Nusbaum C."/>
            <person name="Birren B."/>
        </authorList>
    </citation>
    <scope>NUCLEOTIDE SEQUENCE [LARGE SCALE GENOMIC DNA]</scope>
    <source>
        <strain evidence="4 5">1_3_50AFAA</strain>
    </source>
</reference>
<dbReference type="SUPFAM" id="SSF110849">
    <property type="entry name" value="ParB/Sulfiredoxin"/>
    <property type="match status" value="1"/>
</dbReference>
<feature type="non-terminal residue" evidence="4">
    <location>
        <position position="1"/>
    </location>
</feature>
<dbReference type="GO" id="GO:0007059">
    <property type="term" value="P:chromosome segregation"/>
    <property type="evidence" value="ECO:0007669"/>
    <property type="project" value="TreeGrafter"/>
</dbReference>
<keyword evidence="5" id="KW-1185">Reference proteome</keyword>
<dbReference type="PATRIC" id="fig|742738.3.peg.891"/>
<dbReference type="Proteomes" id="UP000029585">
    <property type="component" value="Unassembled WGS sequence"/>
</dbReference>
<evidence type="ECO:0000256" key="1">
    <source>
        <dbReference type="SAM" id="Coils"/>
    </source>
</evidence>
<dbReference type="HOGENOM" id="CLU_527397_0_0_9"/>
<dbReference type="PANTHER" id="PTHR33375">
    <property type="entry name" value="CHROMOSOME-PARTITIONING PROTEIN PARB-RELATED"/>
    <property type="match status" value="1"/>
</dbReference>
<organism evidence="4 5">
    <name type="scientific">Flavonifractor plautii 1_3_50AFAA</name>
    <dbReference type="NCBI Taxonomy" id="742738"/>
    <lineage>
        <taxon>Bacteria</taxon>
        <taxon>Bacillati</taxon>
        <taxon>Bacillota</taxon>
        <taxon>Clostridia</taxon>
        <taxon>Eubacteriales</taxon>
        <taxon>Oscillospiraceae</taxon>
        <taxon>Flavonifractor</taxon>
    </lineage>
</organism>
<dbReference type="SMART" id="SM00470">
    <property type="entry name" value="ParB"/>
    <property type="match status" value="1"/>
</dbReference>
<dbReference type="InterPro" id="IPR036086">
    <property type="entry name" value="ParB/Sulfiredoxin_sf"/>
</dbReference>
<dbReference type="AlphaFoldDB" id="A0A096BC14"/>
<comment type="caution">
    <text evidence="4">The sequence shown here is derived from an EMBL/GenBank/DDBJ whole genome shotgun (WGS) entry which is preliminary data.</text>
</comment>
<accession>A0A096BC14</accession>
<dbReference type="Pfam" id="PF02195">
    <property type="entry name" value="ParB_N"/>
    <property type="match status" value="1"/>
</dbReference>
<feature type="coiled-coil region" evidence="1">
    <location>
        <begin position="299"/>
        <end position="326"/>
    </location>
</feature>
<evidence type="ECO:0000313" key="4">
    <source>
        <dbReference type="EMBL" id="KGF56650.1"/>
    </source>
</evidence>
<dbReference type="eggNOG" id="COG1475">
    <property type="taxonomic scope" value="Bacteria"/>
</dbReference>
<protein>
    <recommendedName>
        <fullName evidence="3">ParB-like N-terminal domain-containing protein</fullName>
    </recommendedName>
</protein>
<name>A0A096BC14_FLAPL</name>
<sequence>WQSLISRRPLPLPWGMCPIRTQSREAIEYISLDKLEADPGNFYSLTGLEDLAANIELCGLQQPIRVRPTEDGRYVIVSGHRRWSALKLLRSTEGSGDRWASIPCIVERDEASQELRELRLILANSSTRVLSPAEVSKQAQRVELLLYQLKEQGYEFPGRMRDQVAAACQVSAPKLARLKVIRERLIPAYLEVFDRNKLPEQTAYVLARMETALQERLANMLPNLPTGSRAEELLGMAQNGTDWRPKFACPDGSPCKRGDAFLRHDLDCGYGELCKGETCCLDCARAKVSCYACERMCSKAKAARKAQRDEEEAREAKREAKIQAEIQKNVQLRAKRLAAAADAAGLDDYSPIYISDYGRSMTAGKLREWAAGHFDQDDRLYPSTLNARNFSDPVRLAKDLGCSTDYLLGVTDELTGPPAASTSATKQARETAPDSGDDDGPWHWWPEQPQKSGLYWCITGPMSQGGSLYWWSAEKERWEHAAMAFPLSPTVTIWMRCPQLPESMDWERQEDPNGEE</sequence>
<feature type="domain" description="ParB-like N-terminal" evidence="3">
    <location>
        <begin position="28"/>
        <end position="124"/>
    </location>
</feature>
<evidence type="ECO:0000259" key="3">
    <source>
        <dbReference type="SMART" id="SM00470"/>
    </source>
</evidence>
<dbReference type="PANTHER" id="PTHR33375:SF1">
    <property type="entry name" value="CHROMOSOME-PARTITIONING PROTEIN PARB-RELATED"/>
    <property type="match status" value="1"/>
</dbReference>
<dbReference type="InterPro" id="IPR050336">
    <property type="entry name" value="Chromosome_partition/occlusion"/>
</dbReference>
<feature type="region of interest" description="Disordered" evidence="2">
    <location>
        <begin position="413"/>
        <end position="444"/>
    </location>
</feature>